<dbReference type="SUPFAM" id="SSF48557">
    <property type="entry name" value="L-aspartase-like"/>
    <property type="match status" value="1"/>
</dbReference>
<dbReference type="PANTHER" id="PTHR43172:SF1">
    <property type="entry name" value="ADENYLOSUCCINATE LYASE"/>
    <property type="match status" value="1"/>
</dbReference>
<evidence type="ECO:0000259" key="16">
    <source>
        <dbReference type="SMART" id="SM00998"/>
    </source>
</evidence>
<evidence type="ECO:0000256" key="10">
    <source>
        <dbReference type="ARBA" id="ARBA00025012"/>
    </source>
</evidence>
<comment type="pathway">
    <text evidence="1 14">Purine metabolism; IMP biosynthesis via de novo pathway; 5-amino-1-(5-phospho-D-ribosyl)imidazole-4-carboxamide from 5-amino-1-(5-phospho-D-ribosyl)imidazole-4-carboxylate: step 2/2.</text>
</comment>
<evidence type="ECO:0000313" key="18">
    <source>
        <dbReference type="Proteomes" id="UP000034723"/>
    </source>
</evidence>
<comment type="subunit">
    <text evidence="4">Homotetramer. Residues from neighboring subunits contribute catalytic and substrate-binding residues to each active site.</text>
</comment>
<dbReference type="InterPro" id="IPR024083">
    <property type="entry name" value="Fumarase/histidase_N"/>
</dbReference>
<dbReference type="InterPro" id="IPR008948">
    <property type="entry name" value="L-Aspartase-like"/>
</dbReference>
<dbReference type="Gene3D" id="1.10.40.30">
    <property type="entry name" value="Fumarase/aspartase (C-terminal domain)"/>
    <property type="match status" value="1"/>
</dbReference>
<keyword evidence="15" id="KW-0175">Coiled coil</keyword>
<evidence type="ECO:0000256" key="5">
    <source>
        <dbReference type="ARBA" id="ARBA00012339"/>
    </source>
</evidence>
<dbReference type="EC" id="4.3.2.2" evidence="5 13"/>
<comment type="catalytic activity">
    <reaction evidence="9">
        <text>(2S)-2-[5-amino-1-(5-phospho-beta-D-ribosyl)imidazole-4-carboxamido]succinate = 5-amino-1-(5-phospho-beta-D-ribosyl)imidazole-4-carboxamide + fumarate</text>
        <dbReference type="Rhea" id="RHEA:23920"/>
        <dbReference type="ChEBI" id="CHEBI:29806"/>
        <dbReference type="ChEBI" id="CHEBI:58443"/>
        <dbReference type="ChEBI" id="CHEBI:58475"/>
        <dbReference type="EC" id="4.3.2.2"/>
    </reaction>
    <physiologicalReaction direction="left-to-right" evidence="9">
        <dbReference type="Rhea" id="RHEA:23921"/>
    </physiologicalReaction>
</comment>
<dbReference type="GO" id="GO:0005829">
    <property type="term" value="C:cytosol"/>
    <property type="evidence" value="ECO:0007669"/>
    <property type="project" value="TreeGrafter"/>
</dbReference>
<dbReference type="Gene3D" id="1.20.200.10">
    <property type="entry name" value="Fumarase/aspartase (Central domain)"/>
    <property type="match status" value="1"/>
</dbReference>
<dbReference type="GeneID" id="24803833"/>
<dbReference type="InterPro" id="IPR000362">
    <property type="entry name" value="Fumarate_lyase_fam"/>
</dbReference>
<dbReference type="Gene3D" id="1.10.275.10">
    <property type="entry name" value="Fumarase/aspartase (N-terminal domain)"/>
    <property type="match status" value="1"/>
</dbReference>
<dbReference type="FunCoup" id="A0A0F7DBP2">
    <property type="interactions" value="239"/>
</dbReference>
<comment type="pathway">
    <text evidence="2 14">Purine metabolism; AMP biosynthesis via de novo pathway; AMP from IMP: step 2/2.</text>
</comment>
<sequence>MIVHPIDYRYGTDEMKRIWSEESRIKRMIWVEVVLLRVLSEMGYLSREEYEAVRKNARSISPERVREIEAEIRHDVMSLVKAVAEVAGSAGRWVHFGATSNDIIDTAVATQLRDSVKILESKLLRLIEVLADMAVRHRSTICLGRTHGQAALPITYGFRFAVWLSEVMRHLERLEGMKRRLLVGQMSGAVGTQASFGKEGLEIERRVMRYLNLTPAEISAQIIPRDVYCEYVEFLANLSTTLEKIALNVRLWQRSETQEVFERFDVSKQVGSSTMPHKRNPIDSEQICGLARVIRGFVEPQHQSAILWEERDLTNSSAERIILVEATVLADHILTKTIRLMRNLEIDAEKARENLERQLGINMSEALMIALTKRGVSRQEAHEMLRRCAMKAYEQRRPLKDVVLEDEQILKYLRPDEVEELLKPENYLGTALERIDAVVERARKLLESRR</sequence>
<dbReference type="PATRIC" id="fig|113653.22.peg.1247"/>
<gene>
    <name evidence="17" type="ORF">GAH_01261</name>
</gene>
<evidence type="ECO:0000256" key="4">
    <source>
        <dbReference type="ARBA" id="ARBA00011668"/>
    </source>
</evidence>
<dbReference type="PROSITE" id="PS00163">
    <property type="entry name" value="FUMARATE_LYASES"/>
    <property type="match status" value="1"/>
</dbReference>
<dbReference type="CDD" id="cd01360">
    <property type="entry name" value="Adenylsuccinate_lyase_1"/>
    <property type="match status" value="1"/>
</dbReference>
<dbReference type="FunFam" id="1.10.40.30:FF:000007">
    <property type="entry name" value="Adenylosuccinate lyase"/>
    <property type="match status" value="1"/>
</dbReference>
<dbReference type="UniPathway" id="UPA00075">
    <property type="reaction ID" value="UER00336"/>
</dbReference>
<dbReference type="SMART" id="SM00998">
    <property type="entry name" value="ADSL_C"/>
    <property type="match status" value="1"/>
</dbReference>
<evidence type="ECO:0000256" key="15">
    <source>
        <dbReference type="SAM" id="Coils"/>
    </source>
</evidence>
<dbReference type="EMBL" id="CP011267">
    <property type="protein sequence ID" value="AKG91436.1"/>
    <property type="molecule type" value="Genomic_DNA"/>
</dbReference>
<protein>
    <recommendedName>
        <fullName evidence="6 13">Adenylosuccinate lyase</fullName>
        <shortName evidence="14">ASL</shortName>
        <ecNumber evidence="5 13">4.3.2.2</ecNumber>
    </recommendedName>
    <alternativeName>
        <fullName evidence="11 14">Adenylosuccinase</fullName>
    </alternativeName>
</protein>
<evidence type="ECO:0000256" key="11">
    <source>
        <dbReference type="ARBA" id="ARBA00030717"/>
    </source>
</evidence>
<proteinExistence type="inferred from homology"/>
<dbReference type="GO" id="GO:0044208">
    <property type="term" value="P:'de novo' AMP biosynthetic process"/>
    <property type="evidence" value="ECO:0007669"/>
    <property type="project" value="UniProtKB-UniPathway"/>
</dbReference>
<evidence type="ECO:0000256" key="1">
    <source>
        <dbReference type="ARBA" id="ARBA00004706"/>
    </source>
</evidence>
<dbReference type="GO" id="GO:0004018">
    <property type="term" value="F:N6-(1,2-dicarboxyethyl)AMP AMP-lyase (fumarate-forming) activity"/>
    <property type="evidence" value="ECO:0007669"/>
    <property type="project" value="UniProtKB-UniRule"/>
</dbReference>
<evidence type="ECO:0000256" key="9">
    <source>
        <dbReference type="ARBA" id="ARBA00024477"/>
    </source>
</evidence>
<accession>A0A0F7DBP2</accession>
<name>A0A0F7DBP2_9EURY</name>
<keyword evidence="7 14" id="KW-0658">Purine biosynthesis</keyword>
<dbReference type="InterPro" id="IPR022761">
    <property type="entry name" value="Fumarate_lyase_N"/>
</dbReference>
<evidence type="ECO:0000256" key="14">
    <source>
        <dbReference type="RuleBase" id="RU361172"/>
    </source>
</evidence>
<evidence type="ECO:0000256" key="8">
    <source>
        <dbReference type="ARBA" id="ARBA00023239"/>
    </source>
</evidence>
<dbReference type="STRING" id="113653.GAH_01261"/>
<dbReference type="GO" id="GO:0070626">
    <property type="term" value="F:(S)-2-(5-amino-1-(5-phospho-D-ribosyl)imidazole-4-carboxamido) succinate lyase (fumarate-forming) activity"/>
    <property type="evidence" value="ECO:0007669"/>
    <property type="project" value="TreeGrafter"/>
</dbReference>
<dbReference type="Pfam" id="PF00206">
    <property type="entry name" value="Lyase_1"/>
    <property type="match status" value="1"/>
</dbReference>
<evidence type="ECO:0000256" key="3">
    <source>
        <dbReference type="ARBA" id="ARBA00008273"/>
    </source>
</evidence>
<evidence type="ECO:0000313" key="17">
    <source>
        <dbReference type="EMBL" id="AKG91436.1"/>
    </source>
</evidence>
<dbReference type="FunFam" id="1.20.200.10:FF:000008">
    <property type="entry name" value="Adenylosuccinate lyase"/>
    <property type="match status" value="1"/>
</dbReference>
<dbReference type="AlphaFoldDB" id="A0A0F7DBP2"/>
<evidence type="ECO:0000256" key="13">
    <source>
        <dbReference type="NCBIfam" id="TIGR00928"/>
    </source>
</evidence>
<dbReference type="GO" id="GO:0006189">
    <property type="term" value="P:'de novo' IMP biosynthetic process"/>
    <property type="evidence" value="ECO:0007669"/>
    <property type="project" value="UniProtKB-UniPathway"/>
</dbReference>
<dbReference type="InterPro" id="IPR019468">
    <property type="entry name" value="AdenyloSucc_lyase_C"/>
</dbReference>
<reference evidence="17 18" key="1">
    <citation type="submission" date="2015-04" db="EMBL/GenBank/DDBJ databases">
        <title>The complete genome sequence of the hyperthermophilic, obligate iron-reducing archaeon Geoglobus ahangari strain 234T.</title>
        <authorList>
            <person name="Manzella M.P."/>
            <person name="Holmes D.E."/>
            <person name="Rocheleau J.M."/>
            <person name="Chung A."/>
            <person name="Reguera G."/>
            <person name="Kashefi K."/>
        </authorList>
    </citation>
    <scope>NUCLEOTIDE SEQUENCE [LARGE SCALE GENOMIC DNA]</scope>
    <source>
        <strain evidence="17 18">234</strain>
    </source>
</reference>
<organism evidence="17 18">
    <name type="scientific">Geoglobus ahangari</name>
    <dbReference type="NCBI Taxonomy" id="113653"/>
    <lineage>
        <taxon>Archaea</taxon>
        <taxon>Methanobacteriati</taxon>
        <taxon>Methanobacteriota</taxon>
        <taxon>Archaeoglobi</taxon>
        <taxon>Archaeoglobales</taxon>
        <taxon>Archaeoglobaceae</taxon>
        <taxon>Geoglobus</taxon>
    </lineage>
</organism>
<dbReference type="PANTHER" id="PTHR43172">
    <property type="entry name" value="ADENYLOSUCCINATE LYASE"/>
    <property type="match status" value="1"/>
</dbReference>
<evidence type="ECO:0000256" key="12">
    <source>
        <dbReference type="ARBA" id="ARBA00049115"/>
    </source>
</evidence>
<dbReference type="RefSeq" id="WP_048095402.1">
    <property type="nucleotide sequence ID" value="NZ_CP011267.1"/>
</dbReference>
<feature type="domain" description="Adenylosuccinate lyase C-terminal" evidence="16">
    <location>
        <begin position="359"/>
        <end position="439"/>
    </location>
</feature>
<dbReference type="OrthoDB" id="7033at2157"/>
<comment type="function">
    <text evidence="10">Catalyzes two reactions in de novo purine nucleotide biosynthesis. Catalyzes the breakdown of 5-aminoimidazole- (N-succinylocarboxamide) ribotide (SAICAR or 2-[5-amino-1-(5-phospho-beta-D-ribosyl)imidazole-4-carboxamido]succinate) to 5-aminoimidazole-4-carboxamide ribotide (AICAR or 5-amino-1-(5-phospho-beta-D-ribosyl)imidazole-4-carboxamide) and fumarate, and of adenylosuccinate (ADS or N(6)-(1,2-dicarboxyethyl)-AMP) to adenosine monophosphate (AMP) and fumarate.</text>
</comment>
<keyword evidence="18" id="KW-1185">Reference proteome</keyword>
<dbReference type="HOGENOM" id="CLU_030949_0_1_2"/>
<dbReference type="PRINTS" id="PR00149">
    <property type="entry name" value="FUMRATELYASE"/>
</dbReference>
<dbReference type="PRINTS" id="PR00145">
    <property type="entry name" value="ARGSUCLYASE"/>
</dbReference>
<dbReference type="NCBIfam" id="TIGR00928">
    <property type="entry name" value="purB"/>
    <property type="match status" value="1"/>
</dbReference>
<keyword evidence="8 14" id="KW-0456">Lyase</keyword>
<dbReference type="InterPro" id="IPR004769">
    <property type="entry name" value="Pur_lyase"/>
</dbReference>
<dbReference type="Proteomes" id="UP000034723">
    <property type="component" value="Chromosome"/>
</dbReference>
<dbReference type="InterPro" id="IPR020557">
    <property type="entry name" value="Fumarate_lyase_CS"/>
</dbReference>
<dbReference type="KEGG" id="gah:GAH_01261"/>
<evidence type="ECO:0000256" key="6">
    <source>
        <dbReference type="ARBA" id="ARBA00017058"/>
    </source>
</evidence>
<feature type="coiled-coil region" evidence="15">
    <location>
        <begin position="334"/>
        <end position="361"/>
    </location>
</feature>
<dbReference type="InParanoid" id="A0A0F7DBP2"/>
<dbReference type="UniPathway" id="UPA00074">
    <property type="reaction ID" value="UER00132"/>
</dbReference>
<comment type="similarity">
    <text evidence="3 14">Belongs to the lyase 1 family. Adenylosuccinate lyase subfamily.</text>
</comment>
<evidence type="ECO:0000256" key="2">
    <source>
        <dbReference type="ARBA" id="ARBA00004734"/>
    </source>
</evidence>
<dbReference type="Pfam" id="PF10397">
    <property type="entry name" value="ADSL_C"/>
    <property type="match status" value="1"/>
</dbReference>
<comment type="catalytic activity">
    <reaction evidence="12">
        <text>N(6)-(1,2-dicarboxyethyl)-AMP = fumarate + AMP</text>
        <dbReference type="Rhea" id="RHEA:16853"/>
        <dbReference type="ChEBI" id="CHEBI:29806"/>
        <dbReference type="ChEBI" id="CHEBI:57567"/>
        <dbReference type="ChEBI" id="CHEBI:456215"/>
        <dbReference type="EC" id="4.3.2.2"/>
    </reaction>
    <physiologicalReaction direction="left-to-right" evidence="12">
        <dbReference type="Rhea" id="RHEA:16854"/>
    </physiologicalReaction>
</comment>
<evidence type="ECO:0000256" key="7">
    <source>
        <dbReference type="ARBA" id="ARBA00022755"/>
    </source>
</evidence>